<dbReference type="InterPro" id="IPR017853">
    <property type="entry name" value="GH"/>
</dbReference>
<evidence type="ECO:0000256" key="1">
    <source>
        <dbReference type="ARBA" id="ARBA00022801"/>
    </source>
</evidence>
<dbReference type="EMBL" id="CAJNOR010001625">
    <property type="protein sequence ID" value="CAF1174325.1"/>
    <property type="molecule type" value="Genomic_DNA"/>
</dbReference>
<dbReference type="InterPro" id="IPR029070">
    <property type="entry name" value="Chitinase_insertion_sf"/>
</dbReference>
<comment type="caution">
    <text evidence="9">The sequence shown here is derived from an EMBL/GenBank/DDBJ whole genome shotgun (WGS) entry which is preliminary data.</text>
</comment>
<keyword evidence="5" id="KW-1133">Transmembrane helix</keyword>
<dbReference type="InterPro" id="IPR001223">
    <property type="entry name" value="Glyco_hydro18_cat"/>
</dbReference>
<dbReference type="GO" id="GO:0008061">
    <property type="term" value="F:chitin binding"/>
    <property type="evidence" value="ECO:0007669"/>
    <property type="project" value="InterPro"/>
</dbReference>
<evidence type="ECO:0000256" key="2">
    <source>
        <dbReference type="ARBA" id="ARBA00023295"/>
    </source>
</evidence>
<evidence type="ECO:0000256" key="4">
    <source>
        <dbReference type="RuleBase" id="RU004453"/>
    </source>
</evidence>
<feature type="transmembrane region" description="Helical" evidence="5">
    <location>
        <begin position="445"/>
        <end position="467"/>
    </location>
</feature>
<keyword evidence="1 3" id="KW-0378">Hydrolase</keyword>
<proteinExistence type="inferred from homology"/>
<dbReference type="InterPro" id="IPR001579">
    <property type="entry name" value="Glyco_hydro_18_chit_AS"/>
</dbReference>
<keyword evidence="5" id="KW-0812">Transmembrane</keyword>
<evidence type="ECO:0000313" key="10">
    <source>
        <dbReference type="Proteomes" id="UP000663828"/>
    </source>
</evidence>
<dbReference type="GO" id="GO:0004568">
    <property type="term" value="F:chitinase activity"/>
    <property type="evidence" value="ECO:0007669"/>
    <property type="project" value="UniProtKB-ARBA"/>
</dbReference>
<dbReference type="SMART" id="SM00636">
    <property type="entry name" value="Glyco_18"/>
    <property type="match status" value="1"/>
</dbReference>
<keyword evidence="6" id="KW-0732">Signal</keyword>
<comment type="similarity">
    <text evidence="4">Belongs to the glycosyl hydrolase 18 family.</text>
</comment>
<organism evidence="9 10">
    <name type="scientific">Adineta ricciae</name>
    <name type="common">Rotifer</name>
    <dbReference type="NCBI Taxonomy" id="249248"/>
    <lineage>
        <taxon>Eukaryota</taxon>
        <taxon>Metazoa</taxon>
        <taxon>Spiralia</taxon>
        <taxon>Gnathifera</taxon>
        <taxon>Rotifera</taxon>
        <taxon>Eurotatoria</taxon>
        <taxon>Bdelloidea</taxon>
        <taxon>Adinetida</taxon>
        <taxon>Adinetidae</taxon>
        <taxon>Adineta</taxon>
    </lineage>
</organism>
<dbReference type="GO" id="GO:0006032">
    <property type="term" value="P:chitin catabolic process"/>
    <property type="evidence" value="ECO:0007669"/>
    <property type="project" value="TreeGrafter"/>
</dbReference>
<feature type="domain" description="GH18" evidence="7">
    <location>
        <begin position="23"/>
        <end position="392"/>
    </location>
</feature>
<evidence type="ECO:0000259" key="7">
    <source>
        <dbReference type="PROSITE" id="PS51910"/>
    </source>
</evidence>
<evidence type="ECO:0000313" key="8">
    <source>
        <dbReference type="EMBL" id="CAF0847450.1"/>
    </source>
</evidence>
<evidence type="ECO:0000256" key="5">
    <source>
        <dbReference type="SAM" id="Phobius"/>
    </source>
</evidence>
<accession>A0A814UFW4</accession>
<dbReference type="OrthoDB" id="73875at2759"/>
<dbReference type="InterPro" id="IPR011583">
    <property type="entry name" value="Chitinase_II/V-like_cat"/>
</dbReference>
<dbReference type="PROSITE" id="PS51910">
    <property type="entry name" value="GH18_2"/>
    <property type="match status" value="1"/>
</dbReference>
<reference evidence="9" key="1">
    <citation type="submission" date="2021-02" db="EMBL/GenBank/DDBJ databases">
        <authorList>
            <person name="Nowell W R."/>
        </authorList>
    </citation>
    <scope>NUCLEOTIDE SEQUENCE</scope>
</reference>
<dbReference type="GO" id="GO:0005576">
    <property type="term" value="C:extracellular region"/>
    <property type="evidence" value="ECO:0007669"/>
    <property type="project" value="TreeGrafter"/>
</dbReference>
<dbReference type="SUPFAM" id="SSF54556">
    <property type="entry name" value="Chitinase insertion domain"/>
    <property type="match status" value="1"/>
</dbReference>
<dbReference type="SUPFAM" id="SSF51445">
    <property type="entry name" value="(Trans)glycosidases"/>
    <property type="match status" value="1"/>
</dbReference>
<sequence length="468" mass="53202">MLFTLVLVSIVIPLVNCNCDEEFKIVCYFSSWTGIHPDAKNCTHIVYTFARIEDDNTLTGIEFSEEYRKENRHPLVFLGVWNNPLKDFKNSKDPQLKILVAIGGQDYAIRRANDMMSKDEYRQKFVISTTKLLRTHEFDGLDLNFEPSEALGPPSTSTPQLIEDKKRLSTLCKDLQEEYAEEAGRTGRARLLLTVTISGIKKELESRYDLAELAKCADWLNVQTYDYRGSRDKIAEHHSPLMPATHVEGRDKDLNQDTSIKYLISNGVEPSKILVGLPAFGKKFRLTSDLHDLGSPATFVGSVPYTELCRNMMSGWQRVFLDDRKVPIMIKGDEVIGYDDLQSMELKINYAKEQRLAGMFIYPVNFDDSSGQSCNQGKFPIVSLIKRLTSNYTVSCTPATTPPLTTTVAPKNRTKIITPRWKSSRIDHFIPGGGLIRDHRRLHNASYSVTSTHLTVYIYSIFLFLFLL</sequence>
<keyword evidence="2 3" id="KW-0326">Glycosidase</keyword>
<dbReference type="Gene3D" id="3.20.20.80">
    <property type="entry name" value="Glycosidases"/>
    <property type="match status" value="1"/>
</dbReference>
<dbReference type="GO" id="GO:0005975">
    <property type="term" value="P:carbohydrate metabolic process"/>
    <property type="evidence" value="ECO:0007669"/>
    <property type="project" value="InterPro"/>
</dbReference>
<feature type="signal peptide" evidence="6">
    <location>
        <begin position="1"/>
        <end position="17"/>
    </location>
</feature>
<dbReference type="PROSITE" id="PS01095">
    <property type="entry name" value="GH18_1"/>
    <property type="match status" value="1"/>
</dbReference>
<dbReference type="PANTHER" id="PTHR11177:SF317">
    <property type="entry name" value="CHITINASE 12-RELATED"/>
    <property type="match status" value="1"/>
</dbReference>
<keyword evidence="5" id="KW-0472">Membrane</keyword>
<keyword evidence="10" id="KW-1185">Reference proteome</keyword>
<feature type="chain" id="PRO_5035602857" description="GH18 domain-containing protein" evidence="6">
    <location>
        <begin position="18"/>
        <end position="468"/>
    </location>
</feature>
<gene>
    <name evidence="8" type="ORF">EDS130_LOCUS7146</name>
    <name evidence="9" type="ORF">XAT740_LOCUS22211</name>
</gene>
<dbReference type="PANTHER" id="PTHR11177">
    <property type="entry name" value="CHITINASE"/>
    <property type="match status" value="1"/>
</dbReference>
<dbReference type="AlphaFoldDB" id="A0A814UFW4"/>
<evidence type="ECO:0000313" key="9">
    <source>
        <dbReference type="EMBL" id="CAF1174325.1"/>
    </source>
</evidence>
<evidence type="ECO:0000256" key="3">
    <source>
        <dbReference type="RuleBase" id="RU000489"/>
    </source>
</evidence>
<name>A0A814UFW4_ADIRI</name>
<dbReference type="Proteomes" id="UP000663828">
    <property type="component" value="Unassembled WGS sequence"/>
</dbReference>
<dbReference type="Gene3D" id="3.10.50.10">
    <property type="match status" value="1"/>
</dbReference>
<dbReference type="Proteomes" id="UP000663852">
    <property type="component" value="Unassembled WGS sequence"/>
</dbReference>
<dbReference type="InterPro" id="IPR050314">
    <property type="entry name" value="Glycosyl_Hydrlase_18"/>
</dbReference>
<dbReference type="Pfam" id="PF00704">
    <property type="entry name" value="Glyco_hydro_18"/>
    <property type="match status" value="1"/>
</dbReference>
<protein>
    <recommendedName>
        <fullName evidence="7">GH18 domain-containing protein</fullName>
    </recommendedName>
</protein>
<dbReference type="EMBL" id="CAJNOJ010000021">
    <property type="protein sequence ID" value="CAF0847450.1"/>
    <property type="molecule type" value="Genomic_DNA"/>
</dbReference>
<evidence type="ECO:0000256" key="6">
    <source>
        <dbReference type="SAM" id="SignalP"/>
    </source>
</evidence>